<feature type="region of interest" description="Disordered" evidence="1">
    <location>
        <begin position="24"/>
        <end position="94"/>
    </location>
</feature>
<evidence type="ECO:0000256" key="2">
    <source>
        <dbReference type="SAM" id="SignalP"/>
    </source>
</evidence>
<accession>A0A095JP64</accession>
<feature type="compositionally biased region" description="Low complexity" evidence="1">
    <location>
        <begin position="49"/>
        <end position="63"/>
    </location>
</feature>
<dbReference type="AlphaFoldDB" id="A0A095JP64"/>
<comment type="caution">
    <text evidence="3">The sequence shown here is derived from an EMBL/GenBank/DDBJ whole genome shotgun (WGS) entry which is preliminary data.</text>
</comment>
<organism evidence="3 4">
    <name type="scientific">Burkholderia pseudomallei</name>
    <name type="common">Pseudomonas pseudomallei</name>
    <dbReference type="NCBI Taxonomy" id="28450"/>
    <lineage>
        <taxon>Bacteria</taxon>
        <taxon>Pseudomonadati</taxon>
        <taxon>Pseudomonadota</taxon>
        <taxon>Betaproteobacteria</taxon>
        <taxon>Burkholderiales</taxon>
        <taxon>Burkholderiaceae</taxon>
        <taxon>Burkholderia</taxon>
        <taxon>pseudomallei group</taxon>
    </lineage>
</organism>
<gene>
    <name evidence="3" type="ORF">Y036_3945</name>
</gene>
<sequence length="94" mass="9349">MKRATSLAFAALFALAASSAFAHGMPERVFKERKPIRADARQEPSQRDASSAGCASGCPAGAALSRQDGRAPGASPSSVGVEAAAGVHPAVNGG</sequence>
<evidence type="ECO:0000256" key="1">
    <source>
        <dbReference type="SAM" id="MobiDB-lite"/>
    </source>
</evidence>
<dbReference type="RefSeq" id="WP_004532722.1">
    <property type="nucleotide sequence ID" value="NZ_AP028072.1"/>
</dbReference>
<evidence type="ECO:0000313" key="3">
    <source>
        <dbReference type="EMBL" id="KGX11673.1"/>
    </source>
</evidence>
<protein>
    <submittedName>
        <fullName evidence="3">Uncharacterized protein</fullName>
    </submittedName>
</protein>
<feature type="signal peptide" evidence="2">
    <location>
        <begin position="1"/>
        <end position="22"/>
    </location>
</feature>
<name>A0A095JP64_BURPE</name>
<evidence type="ECO:0000313" key="4">
    <source>
        <dbReference type="Proteomes" id="UP000030475"/>
    </source>
</evidence>
<dbReference type="EMBL" id="JQIM01000009">
    <property type="protein sequence ID" value="KGX11673.1"/>
    <property type="molecule type" value="Genomic_DNA"/>
</dbReference>
<keyword evidence="2" id="KW-0732">Signal</keyword>
<feature type="compositionally biased region" description="Basic and acidic residues" evidence="1">
    <location>
        <begin position="25"/>
        <end position="46"/>
    </location>
</feature>
<dbReference type="GeneID" id="93063224"/>
<reference evidence="3 4" key="1">
    <citation type="submission" date="2014-08" db="EMBL/GenBank/DDBJ databases">
        <authorList>
            <person name="Bunnell A."/>
            <person name="Chain P.S."/>
            <person name="Chertkov O."/>
            <person name="Currie B.J."/>
            <person name="Daligault H.E."/>
            <person name="Davenport K.W."/>
            <person name="Davis C."/>
            <person name="Gleasner C.D."/>
            <person name="Johnson S.L."/>
            <person name="Kaestli M."/>
            <person name="Koren S."/>
            <person name="Kunde Y.A."/>
            <person name="Mayo M."/>
            <person name="McMurry K.K."/>
            <person name="Price E.P."/>
            <person name="Reitenga K.G."/>
            <person name="Robison R."/>
            <person name="Rosovitz M.J."/>
            <person name="Sarovich D.S."/>
            <person name="Teshima H."/>
        </authorList>
    </citation>
    <scope>NUCLEOTIDE SEQUENCE [LARGE SCALE GENOMIC DNA]</scope>
    <source>
        <strain evidence="3 4">MSHR44</strain>
    </source>
</reference>
<dbReference type="Proteomes" id="UP000030475">
    <property type="component" value="Unassembled WGS sequence"/>
</dbReference>
<feature type="chain" id="PRO_5015031700" evidence="2">
    <location>
        <begin position="23"/>
        <end position="94"/>
    </location>
</feature>
<dbReference type="KEGG" id="but:X994_6073"/>
<proteinExistence type="predicted"/>